<organism evidence="1 2">
    <name type="scientific">Acyrthosiphon pisum</name>
    <name type="common">Pea aphid</name>
    <dbReference type="NCBI Taxonomy" id="7029"/>
    <lineage>
        <taxon>Eukaryota</taxon>
        <taxon>Metazoa</taxon>
        <taxon>Ecdysozoa</taxon>
        <taxon>Arthropoda</taxon>
        <taxon>Hexapoda</taxon>
        <taxon>Insecta</taxon>
        <taxon>Pterygota</taxon>
        <taxon>Neoptera</taxon>
        <taxon>Paraneoptera</taxon>
        <taxon>Hemiptera</taxon>
        <taxon>Sternorrhyncha</taxon>
        <taxon>Aphidomorpha</taxon>
        <taxon>Aphidoidea</taxon>
        <taxon>Aphididae</taxon>
        <taxon>Macrosiphini</taxon>
        <taxon>Acyrthosiphon</taxon>
    </lineage>
</organism>
<reference evidence="2" key="1">
    <citation type="submission" date="2010-06" db="EMBL/GenBank/DDBJ databases">
        <authorList>
            <person name="Jiang H."/>
            <person name="Abraham K."/>
            <person name="Ali S."/>
            <person name="Alsbrooks S.L."/>
            <person name="Anim B.N."/>
            <person name="Anosike U.S."/>
            <person name="Attaway T."/>
            <person name="Bandaranaike D.P."/>
            <person name="Battles P.K."/>
            <person name="Bell S.N."/>
            <person name="Bell A.V."/>
            <person name="Beltran B."/>
            <person name="Bickham C."/>
            <person name="Bustamante Y."/>
            <person name="Caleb T."/>
            <person name="Canada A."/>
            <person name="Cardenas V."/>
            <person name="Carter K."/>
            <person name="Chacko J."/>
            <person name="Chandrabose M.N."/>
            <person name="Chavez D."/>
            <person name="Chavez A."/>
            <person name="Chen L."/>
            <person name="Chu H.-S."/>
            <person name="Claassen K.J."/>
            <person name="Cockrell R."/>
            <person name="Collins M."/>
            <person name="Cooper J.A."/>
            <person name="Cree A."/>
            <person name="Curry S.M."/>
            <person name="Da Y."/>
            <person name="Dao M.D."/>
            <person name="Das B."/>
            <person name="Davila M.-L."/>
            <person name="Davy-Carroll L."/>
            <person name="Denson S."/>
            <person name="Dinh H."/>
            <person name="Ebong V.E."/>
            <person name="Edwards J.R."/>
            <person name="Egan A."/>
            <person name="El-Daye J."/>
            <person name="Escobedo L."/>
            <person name="Fernandez S."/>
            <person name="Fernando P.R."/>
            <person name="Flagg N."/>
            <person name="Forbes L.D."/>
            <person name="Fowler R.G."/>
            <person name="Fu Q."/>
            <person name="Gabisi R.A."/>
            <person name="Ganer J."/>
            <person name="Garbino Pronczuk A."/>
            <person name="Garcia R.M."/>
            <person name="Garner T."/>
            <person name="Garrett T.E."/>
            <person name="Gonzalez D.A."/>
            <person name="Hamid H."/>
            <person name="Hawkins E.S."/>
            <person name="Hirani K."/>
            <person name="Hogues M.E."/>
            <person name="Hollins B."/>
            <person name="Hsiao C.-H."/>
            <person name="Jabil R."/>
            <person name="James M.L."/>
            <person name="Jhangiani S.N."/>
            <person name="Johnson B."/>
            <person name="Johnson Q."/>
            <person name="Joshi V."/>
            <person name="Kalu J.B."/>
            <person name="Kam C."/>
            <person name="Kashfia A."/>
            <person name="Keebler J."/>
            <person name="Kisamo H."/>
            <person name="Kovar C.L."/>
            <person name="Lago L.A."/>
            <person name="Lai C.-Y."/>
            <person name="Laidlaw J."/>
            <person name="Lara F."/>
            <person name="Le T.-K."/>
            <person name="Lee S.L."/>
            <person name="Legall F.H."/>
            <person name="Lemon S.J."/>
            <person name="Lewis L.R."/>
            <person name="Li B."/>
            <person name="Liu Y."/>
            <person name="Liu Y.-S."/>
            <person name="Lopez J."/>
            <person name="Lozado R.J."/>
            <person name="Lu J."/>
            <person name="Madu R.C."/>
            <person name="Maheshwari M."/>
            <person name="Maheshwari R."/>
            <person name="Malloy K."/>
            <person name="Martinez E."/>
            <person name="Mathew T."/>
            <person name="Mercado I.C."/>
            <person name="Mercado C."/>
            <person name="Meyer B."/>
            <person name="Montgomery K."/>
            <person name="Morgan M.B."/>
            <person name="Munidasa M."/>
            <person name="Nazareth L.V."/>
            <person name="Nelson J."/>
            <person name="Ng B.M."/>
            <person name="Nguyen N.B."/>
            <person name="Nguyen P.Q."/>
            <person name="Nguyen T."/>
            <person name="Obregon M."/>
            <person name="Okwuonu G.O."/>
            <person name="Onwere C.G."/>
            <person name="Orozco G."/>
            <person name="Parra A."/>
            <person name="Patel S."/>
            <person name="Patil S."/>
            <person name="Perez A."/>
            <person name="Perez Y."/>
            <person name="Pham C."/>
            <person name="Primus E.L."/>
            <person name="Pu L.-L."/>
            <person name="Puazo M."/>
            <person name="Qin X."/>
            <person name="Quiroz J.B."/>
            <person name="Reese J."/>
            <person name="Richards S."/>
            <person name="Rives C.M."/>
            <person name="Robberts R."/>
            <person name="Ruiz S.J."/>
            <person name="Ruiz M.J."/>
            <person name="Santibanez J."/>
            <person name="Schneider B.W."/>
            <person name="Sisson I."/>
            <person name="Smith M."/>
            <person name="Sodergren E."/>
            <person name="Song X.-Z."/>
            <person name="Song B.B."/>
            <person name="Summersgill H."/>
            <person name="Thelus R."/>
            <person name="Thornton R.D."/>
            <person name="Trejos Z.Y."/>
            <person name="Usmani K."/>
            <person name="Vattathil S."/>
            <person name="Villasana D."/>
            <person name="Walker D.L."/>
            <person name="Wang S."/>
            <person name="Wang K."/>
            <person name="White C.S."/>
            <person name="Williams A.C."/>
            <person name="Williamson J."/>
            <person name="Wilson K."/>
            <person name="Woghiren I.O."/>
            <person name="Woodworth J.R."/>
            <person name="Worley K.C."/>
            <person name="Wright R.A."/>
            <person name="Wu W."/>
            <person name="Young L."/>
            <person name="Zhang L."/>
            <person name="Zhang J."/>
            <person name="Zhu Y."/>
            <person name="Muzny D.M."/>
            <person name="Weinstock G."/>
            <person name="Gibbs R.A."/>
        </authorList>
    </citation>
    <scope>NUCLEOTIDE SEQUENCE [LARGE SCALE GENOMIC DNA]</scope>
    <source>
        <strain evidence="2">LSR1</strain>
    </source>
</reference>
<evidence type="ECO:0000313" key="1">
    <source>
        <dbReference type="EnsemblMetazoa" id="XP_029347860.1"/>
    </source>
</evidence>
<dbReference type="RefSeq" id="XP_029347862.1">
    <property type="nucleotide sequence ID" value="XM_029492002.1"/>
</dbReference>
<dbReference type="GeneID" id="107882759"/>
<dbReference type="KEGG" id="api:107882759"/>
<protein>
    <submittedName>
        <fullName evidence="1">Uncharacterized protein</fullName>
    </submittedName>
</protein>
<dbReference type="EnsemblMetazoa" id="XM_029492002.1">
    <property type="protein sequence ID" value="XP_029347862.1"/>
    <property type="gene ID" value="LOC115034678"/>
</dbReference>
<reference evidence="1" key="2">
    <citation type="submission" date="2022-06" db="UniProtKB">
        <authorList>
            <consortium name="EnsemblMetazoa"/>
        </authorList>
    </citation>
    <scope>IDENTIFICATION</scope>
</reference>
<sequence length="150" mass="17483">MSKVKKNNDDINESKPKLQIKGSLVFKNRSLARYVEIGWLNFDMSPYKQVRTINRGVTRKVRVQNTFYKSDLIDVAKELFFPDGRSSKGMIGEFSINLFDFQKNYLPDDMSVGELYDKTGLNSLRFYLATKQTNSTIWFPVGKKKKKKTY</sequence>
<keyword evidence="2" id="KW-1185">Reference proteome</keyword>
<dbReference type="EnsemblMetazoa" id="XM_029492000.1">
    <property type="protein sequence ID" value="XP_029347860.1"/>
    <property type="gene ID" value="LOC107882759"/>
</dbReference>
<dbReference type="GeneID" id="115034678"/>
<evidence type="ECO:0000313" key="2">
    <source>
        <dbReference type="Proteomes" id="UP000007819"/>
    </source>
</evidence>
<dbReference type="OrthoDB" id="6779785at2759"/>
<dbReference type="RefSeq" id="XP_029347860.1">
    <property type="nucleotide sequence ID" value="XM_029492000.1"/>
</dbReference>
<name>A0A8R2NUH9_ACYPI</name>
<proteinExistence type="predicted"/>
<dbReference type="KEGG" id="api:115034678"/>
<dbReference type="AlphaFoldDB" id="A0A8R2NUH9"/>
<dbReference type="Proteomes" id="UP000007819">
    <property type="component" value="Unassembled WGS sequence"/>
</dbReference>
<accession>A0A8R2NUH9</accession>